<accession>A0ABP6G936</accession>
<dbReference type="InterPro" id="IPR027417">
    <property type="entry name" value="P-loop_NTPase"/>
</dbReference>
<sequence length="2552" mass="280567">MNGVFQIQADRLCRVRAGNDPVEDLFPLGDDGFLDEDVASGPSDGPPVPGALLPPEAVAVCGATVLLGEPGGGKTTVLRRIVQDLRALEPEDPETSAGYVWVNGSDLTENSYQDLVGRYLTALPRGNPRAGGDDAAGLSSTLPKKRDGERLTVVLDQLDESTMLHQLPGRLTKSLHSRDTAGLRMLLACRTADYLVRMTEVLQEHFSECSFADLAPLSRAEAVRLADSAGVDGTALIVAAVSVGAGALASAPLTLELLVRTYRENDGLSGDPRELFASGVRLLADEHDPGRFPARAPRTSPSQRLEIAGRIAARMLLCGRRTLWDGHGPRSQPHRLDLRIDELIGGVEESAPGDRFPVTPEAVRETFGTALFTGIDHERKSFRHSSLSAYLAASYLTRRRLSHRRLAEIFLVHVPGANASRIPPPLRETAAWLVALAPEHTEWLVVADVESVTVHSALVRSDAMRGLIVSRLLDHAADVELSATRWQFSRWDLAHPRLADQIGAALTGDLSSLDDDWPLRARVRVALRLAQACAGPELVAPLLAVCGEDRCPATERRLAVAAVFACSPEAAAGALGPLLTSLQNDDYAARVDPDDELRGTLLSGLWPRYIGIAAVLDVLRPPRNPHLVGSYLFFLRTMVSYCTDDQVIEILRWLTARGGDFLSGKKSVVEGFIDEVIDRILRIDRVAGLRPLVASIIVGRLRKHEDVFFPAALESTDVEDAAAVDAERLRLVEALVTESLRSDDFPAHELWALTRSWKRALTGIRQWQTAGDLPSNAPVRTRLLSEQDFGWLLDQAERAVKAGEPDVAEAYGFLASHLFRHHDQAAFELLYGRQDNPAWRRLKWFFEGIALDSELARSMRMNAEAAQRKNESVAVELATAQHKALTEAQTGDPDSFLRLLWNLQCDPDTGKGDQQYSYDLAEWPGARVFSAEDLAALTDCALTYLGAEHDHRDDWLGTGRQDLRAWAGFRALLLLHQADRMDGLTGQLWSRWTAAVVCSLPADSDERSRRTQTDLLRRAACHAPADFAHDLERAVRGDLARGQLPWNLRFLDPQWAAPLASVMERLACLVAVAVRDREGDASVGCTGPAERAARAGDGDAPLVLPAEAADPNLIQETWSWLLEALLPAGSRSARRLATEVLTGLAEASEPDQRELAVRAARAMLFTDARDSWPRIRALVHTSESFSRALAEACATGEVRQRIERSLAEVELADLYRWLHSLFADVETAYRLGGHFMGPAEHVVEWRDAIPRVLVNRCTPEALHALKALTKEFPWRLGLRAALVAAWNSYAAAGWEGMPIDEVIRTLSLPEAHATYILGDHFEFNGNFTGEVIGKVIRKSDDRSDDVQFACLDDLNRKTIATVRSVRRTPGADGPETPWLHTPLSGVLEELNDPAPTVVRIRSAVDALRPWSAWQPSADGLRSPTAEQVDAALAVWHAGESDRAECLLAIETLATTLERAGPEAARADGSHIVAALGRIAAVAEGMGDLIRELCAGFQAAGLVDELPADHLAAQQQLFTALQDLQACRRRLAALGSDAALSARATGALLIAGGWGTGKSYGLGAWAEARVAAGAPVAFVTGRELGSDESWEGRLSSAAVPGGPAVPARLLLAALQGHADSTGKNAVLIVDALNDVTRLRGEELDGFASLAMLLREFPSVLLVASTRLDRRLTSAETGGRPYGIHWANGVTDPGRAWEVMRDVYKVPALVLPPDVAELRRPLMLAVLAWCLHRERGSVDRGMPVSVPSIGDLFEWWLRILGKDYFEYLHGRPATAEHPLVSRACALLGARIGLMDSLDYHAACEALRPETELGDPAHLLEWLFQAGVLAFDPQNQRISFAVQRFAEHIWAGNLMRDPRHRHHLTSLLRDLTGVKEAADRAARLLFALAGAVPHIHVGKELSNFLPRRLPPVVVMAILESLEGRRRDLIRSKSSLDFLRRWAADPELAPWVWYTVLVNSANRDHPAGAGFLHEELGKLGRKQLASRFIAPILHLLEDGDGLNMLQEFLRWASSGSEEVRRDAGAVTTVLLWLCAVPSQPLRSLCVRTVAQIWRDDPETAIEQLELFGNSDDGFIAEASWLAAYGALLLGAEAVPMERWQGVMARGQRKAHRSIQQTIFGIRTLLGQPMLVPSRKPLVKLPRVSVLPVSTRETERCEIYFGPVVGRTDSDPKRFPWMIRRLRFLKPRRLDVQLRHRRGYKVEEWSAYAQQQKLLDTVLEEWHGVTVPGSGGLRPWSEPSEPCALDRRHAIDPTVPPEWSYSVGTGLQPHSWWCAPVGEADASTALQEVRPSQFLTVCDPDGATWYVLHSEYELRPPGGPDRQDGLPVLVTDPYTLVRLENTGPAGSPTRQRQDGRTVRVEVKAVLTRIDAQDCLVTNLMEPEAPTLSERWPSQMYLGEYYRQPLATVAALQGVGAVFAATTLYEDTFLVRLQDGTKGKPRDRAVPSRTLAERLGLRWSGRRLEFHVPGEEEAVVLDPSLGCLGPPALLLAAGGIDTLTVQGWKLAWRVRVTENHRFGETTWTALCDVHGEELSHQDGTGEHIGHWRVDRRAFWRQY</sequence>
<evidence type="ECO:0000256" key="1">
    <source>
        <dbReference type="SAM" id="MobiDB-lite"/>
    </source>
</evidence>
<organism evidence="2 3">
    <name type="scientific">Streptomyces luteosporeus</name>
    <dbReference type="NCBI Taxonomy" id="173856"/>
    <lineage>
        <taxon>Bacteria</taxon>
        <taxon>Bacillati</taxon>
        <taxon>Actinomycetota</taxon>
        <taxon>Actinomycetes</taxon>
        <taxon>Kitasatosporales</taxon>
        <taxon>Streptomycetaceae</taxon>
        <taxon>Streptomyces</taxon>
    </lineage>
</organism>
<feature type="region of interest" description="Disordered" evidence="1">
    <location>
        <begin position="124"/>
        <end position="143"/>
    </location>
</feature>
<dbReference type="Gene3D" id="3.40.50.300">
    <property type="entry name" value="P-loop containing nucleotide triphosphate hydrolases"/>
    <property type="match status" value="1"/>
</dbReference>
<proteinExistence type="predicted"/>
<evidence type="ECO:0000313" key="2">
    <source>
        <dbReference type="EMBL" id="GAA2719425.1"/>
    </source>
</evidence>
<dbReference type="RefSeq" id="WP_344436551.1">
    <property type="nucleotide sequence ID" value="NZ_BAAASL010000013.1"/>
</dbReference>
<dbReference type="SUPFAM" id="SSF52540">
    <property type="entry name" value="P-loop containing nucleoside triphosphate hydrolases"/>
    <property type="match status" value="1"/>
</dbReference>
<gene>
    <name evidence="2" type="ORF">GCM10010315_37520</name>
</gene>
<evidence type="ECO:0000313" key="3">
    <source>
        <dbReference type="Proteomes" id="UP001500886"/>
    </source>
</evidence>
<comment type="caution">
    <text evidence="2">The sequence shown here is derived from an EMBL/GenBank/DDBJ whole genome shotgun (WGS) entry which is preliminary data.</text>
</comment>
<dbReference type="EMBL" id="BAAASL010000013">
    <property type="protein sequence ID" value="GAA2719425.1"/>
    <property type="molecule type" value="Genomic_DNA"/>
</dbReference>
<dbReference type="Proteomes" id="UP001500886">
    <property type="component" value="Unassembled WGS sequence"/>
</dbReference>
<reference evidence="3" key="1">
    <citation type="journal article" date="2019" name="Int. J. Syst. Evol. Microbiol.">
        <title>The Global Catalogue of Microorganisms (GCM) 10K type strain sequencing project: providing services to taxonomists for standard genome sequencing and annotation.</title>
        <authorList>
            <consortium name="The Broad Institute Genomics Platform"/>
            <consortium name="The Broad Institute Genome Sequencing Center for Infectious Disease"/>
            <person name="Wu L."/>
            <person name="Ma J."/>
        </authorList>
    </citation>
    <scope>NUCLEOTIDE SEQUENCE [LARGE SCALE GENOMIC DNA]</scope>
    <source>
        <strain evidence="3">JCM 4542</strain>
    </source>
</reference>
<protein>
    <recommendedName>
        <fullName evidence="4">ATP-binding protein</fullName>
    </recommendedName>
</protein>
<keyword evidence="3" id="KW-1185">Reference proteome</keyword>
<name>A0ABP6G936_9ACTN</name>
<evidence type="ECO:0008006" key="4">
    <source>
        <dbReference type="Google" id="ProtNLM"/>
    </source>
</evidence>